<comment type="caution">
    <text evidence="1">The sequence shown here is derived from an EMBL/GenBank/DDBJ whole genome shotgun (WGS) entry which is preliminary data.</text>
</comment>
<reference evidence="1" key="1">
    <citation type="submission" date="2020-06" db="EMBL/GenBank/DDBJ databases">
        <authorList>
            <person name="Li T."/>
            <person name="Hu X."/>
            <person name="Zhang T."/>
            <person name="Song X."/>
            <person name="Zhang H."/>
            <person name="Dai N."/>
            <person name="Sheng W."/>
            <person name="Hou X."/>
            <person name="Wei L."/>
        </authorList>
    </citation>
    <scope>NUCLEOTIDE SEQUENCE</scope>
    <source>
        <strain evidence="1">KEN8</strain>
        <tissue evidence="1">Leaf</tissue>
    </source>
</reference>
<dbReference type="PANTHER" id="PTHR10775:SF185">
    <property type="entry name" value="OS08G0208400 PROTEIN"/>
    <property type="match status" value="1"/>
</dbReference>
<dbReference type="InterPro" id="IPR004242">
    <property type="entry name" value="Transposase_21"/>
</dbReference>
<dbReference type="EMBL" id="JACGWM010000013">
    <property type="protein sequence ID" value="KAL0333127.1"/>
    <property type="molecule type" value="Genomic_DNA"/>
</dbReference>
<dbReference type="PANTHER" id="PTHR10775">
    <property type="entry name" value="OS08G0208400 PROTEIN"/>
    <property type="match status" value="1"/>
</dbReference>
<dbReference type="AlphaFoldDB" id="A0AAW2MP87"/>
<gene>
    <name evidence="1" type="ORF">Scaly_2214200</name>
</gene>
<proteinExistence type="predicted"/>
<organism evidence="1">
    <name type="scientific">Sesamum calycinum</name>
    <dbReference type="NCBI Taxonomy" id="2727403"/>
    <lineage>
        <taxon>Eukaryota</taxon>
        <taxon>Viridiplantae</taxon>
        <taxon>Streptophyta</taxon>
        <taxon>Embryophyta</taxon>
        <taxon>Tracheophyta</taxon>
        <taxon>Spermatophyta</taxon>
        <taxon>Magnoliopsida</taxon>
        <taxon>eudicotyledons</taxon>
        <taxon>Gunneridae</taxon>
        <taxon>Pentapetalae</taxon>
        <taxon>asterids</taxon>
        <taxon>lamiids</taxon>
        <taxon>Lamiales</taxon>
        <taxon>Pedaliaceae</taxon>
        <taxon>Sesamum</taxon>
    </lineage>
</organism>
<evidence type="ECO:0000313" key="1">
    <source>
        <dbReference type="EMBL" id="KAL0333127.1"/>
    </source>
</evidence>
<name>A0AAW2MP87_9LAMI</name>
<protein>
    <submittedName>
        <fullName evidence="1">Uncharacterized protein</fullName>
    </submittedName>
</protein>
<dbReference type="Pfam" id="PF02992">
    <property type="entry name" value="Transposase_21"/>
    <property type="match status" value="1"/>
</dbReference>
<sequence>MKPEYMFLTMLIPGPSNPERRIDVYSESLIEELLQLWHVGVLMHNHGTNQVFMMREALMWTVNDLPAYGMASGWSTAGIMGALFFLSHDYPYRKNKRSFTKNRQERKIARPRLTGDEIRHRVEEFGTVVEEPLTYLLDVVYIEKNVFDNIFNTVMDIKGKTKDNLNPRKNLKNIYNRPELEVDKCRPNAMPKAAYTLTKEQKKKICEWKLILIAFRELLLKFVRNALNEAQLGQPPQQMEVFASCYKKKDDGSWSGLQAEEVARRNNFGMGFEALTSNVARLWTKDYRTSTSNGVRDRGEKAGLSLCYWVRGIDIKCRSPVDQRPQSINLQSRLAPGTFHLNTASENQAYVRHTLQQDRDQDVVPRPATDY</sequence>
<accession>A0AAW2MP87</accession>
<reference evidence="1" key="2">
    <citation type="journal article" date="2024" name="Plant">
        <title>Genomic evolution and insights into agronomic trait innovations of Sesamum species.</title>
        <authorList>
            <person name="Miao H."/>
            <person name="Wang L."/>
            <person name="Qu L."/>
            <person name="Liu H."/>
            <person name="Sun Y."/>
            <person name="Le M."/>
            <person name="Wang Q."/>
            <person name="Wei S."/>
            <person name="Zheng Y."/>
            <person name="Lin W."/>
            <person name="Duan Y."/>
            <person name="Cao H."/>
            <person name="Xiong S."/>
            <person name="Wang X."/>
            <person name="Wei L."/>
            <person name="Li C."/>
            <person name="Ma Q."/>
            <person name="Ju M."/>
            <person name="Zhao R."/>
            <person name="Li G."/>
            <person name="Mu C."/>
            <person name="Tian Q."/>
            <person name="Mei H."/>
            <person name="Zhang T."/>
            <person name="Gao T."/>
            <person name="Zhang H."/>
        </authorList>
    </citation>
    <scope>NUCLEOTIDE SEQUENCE</scope>
    <source>
        <strain evidence="1">KEN8</strain>
    </source>
</reference>